<gene>
    <name evidence="2" type="ORF">A2719_02980</name>
</gene>
<evidence type="ECO:0000313" key="3">
    <source>
        <dbReference type="Proteomes" id="UP000177480"/>
    </source>
</evidence>
<feature type="domain" description="Thioredoxin-like fold" evidence="1">
    <location>
        <begin position="10"/>
        <end position="84"/>
    </location>
</feature>
<dbReference type="Proteomes" id="UP000177480">
    <property type="component" value="Unassembled WGS sequence"/>
</dbReference>
<dbReference type="CDD" id="cd02947">
    <property type="entry name" value="TRX_family"/>
    <property type="match status" value="1"/>
</dbReference>
<dbReference type="SUPFAM" id="SSF52833">
    <property type="entry name" value="Thioredoxin-like"/>
    <property type="match status" value="1"/>
</dbReference>
<name>A0A1G2G217_9BACT</name>
<evidence type="ECO:0000259" key="1">
    <source>
        <dbReference type="Pfam" id="PF13192"/>
    </source>
</evidence>
<dbReference type="InterPro" id="IPR036249">
    <property type="entry name" value="Thioredoxin-like_sf"/>
</dbReference>
<dbReference type="Pfam" id="PF13192">
    <property type="entry name" value="Thioredoxin_3"/>
    <property type="match status" value="1"/>
</dbReference>
<dbReference type="STRING" id="1802114.A2719_02980"/>
<evidence type="ECO:0000313" key="2">
    <source>
        <dbReference type="EMBL" id="OGZ43901.1"/>
    </source>
</evidence>
<accession>A0A1G2G217</accession>
<reference evidence="2 3" key="1">
    <citation type="journal article" date="2016" name="Nat. Commun.">
        <title>Thousands of microbial genomes shed light on interconnected biogeochemical processes in an aquifer system.</title>
        <authorList>
            <person name="Anantharaman K."/>
            <person name="Brown C.T."/>
            <person name="Hug L.A."/>
            <person name="Sharon I."/>
            <person name="Castelle C.J."/>
            <person name="Probst A.J."/>
            <person name="Thomas B.C."/>
            <person name="Singh A."/>
            <person name="Wilkins M.J."/>
            <person name="Karaoz U."/>
            <person name="Brodie E.L."/>
            <person name="Williams K.H."/>
            <person name="Hubbard S.S."/>
            <person name="Banfield J.F."/>
        </authorList>
    </citation>
    <scope>NUCLEOTIDE SEQUENCE [LARGE SCALE GENOMIC DNA]</scope>
</reference>
<dbReference type="EMBL" id="MHNK01000010">
    <property type="protein sequence ID" value="OGZ43901.1"/>
    <property type="molecule type" value="Genomic_DNA"/>
</dbReference>
<dbReference type="AlphaFoldDB" id="A0A1G2G217"/>
<dbReference type="Gene3D" id="3.40.30.10">
    <property type="entry name" value="Glutaredoxin"/>
    <property type="match status" value="1"/>
</dbReference>
<organism evidence="2 3">
    <name type="scientific">Candidatus Ryanbacteria bacterium RIFCSPHIGHO2_01_FULL_45_22</name>
    <dbReference type="NCBI Taxonomy" id="1802114"/>
    <lineage>
        <taxon>Bacteria</taxon>
        <taxon>Candidatus Ryaniibacteriota</taxon>
    </lineage>
</organism>
<sequence>MEGKPIVLDVLASPGCVHCKEFEDFWHTIERDWPNVTFKHVDVTTPEGQEMAGKFMIFTSPGIILNSELFSTGGVDTEQFITKLKELSQ</sequence>
<protein>
    <recommendedName>
        <fullName evidence="1">Thioredoxin-like fold domain-containing protein</fullName>
    </recommendedName>
</protein>
<proteinExistence type="predicted"/>
<comment type="caution">
    <text evidence="2">The sequence shown here is derived from an EMBL/GenBank/DDBJ whole genome shotgun (WGS) entry which is preliminary data.</text>
</comment>
<dbReference type="InterPro" id="IPR012336">
    <property type="entry name" value="Thioredoxin-like_fold"/>
</dbReference>